<evidence type="ECO:0000313" key="1">
    <source>
        <dbReference type="EMBL" id="GAA4461783.1"/>
    </source>
</evidence>
<keyword evidence="2" id="KW-1185">Reference proteome</keyword>
<evidence type="ECO:0000313" key="2">
    <source>
        <dbReference type="Proteomes" id="UP001500067"/>
    </source>
</evidence>
<comment type="caution">
    <text evidence="1">The sequence shown here is derived from an EMBL/GenBank/DDBJ whole genome shotgun (WGS) entry which is preliminary data.</text>
</comment>
<reference evidence="2" key="1">
    <citation type="journal article" date="2019" name="Int. J. Syst. Evol. Microbiol.">
        <title>The Global Catalogue of Microorganisms (GCM) 10K type strain sequencing project: providing services to taxonomists for standard genome sequencing and annotation.</title>
        <authorList>
            <consortium name="The Broad Institute Genomics Platform"/>
            <consortium name="The Broad Institute Genome Sequencing Center for Infectious Disease"/>
            <person name="Wu L."/>
            <person name="Ma J."/>
        </authorList>
    </citation>
    <scope>NUCLEOTIDE SEQUENCE [LARGE SCALE GENOMIC DNA]</scope>
    <source>
        <strain evidence="2">JCM 32105</strain>
    </source>
</reference>
<dbReference type="Proteomes" id="UP001500067">
    <property type="component" value="Unassembled WGS sequence"/>
</dbReference>
<accession>A0ABP8N5R6</accession>
<gene>
    <name evidence="1" type="ORF">GCM10023093_07110</name>
</gene>
<organism evidence="1 2">
    <name type="scientific">Nemorincola caseinilytica</name>
    <dbReference type="NCBI Taxonomy" id="2054315"/>
    <lineage>
        <taxon>Bacteria</taxon>
        <taxon>Pseudomonadati</taxon>
        <taxon>Bacteroidota</taxon>
        <taxon>Chitinophagia</taxon>
        <taxon>Chitinophagales</taxon>
        <taxon>Chitinophagaceae</taxon>
        <taxon>Nemorincola</taxon>
    </lineage>
</organism>
<name>A0ABP8N5R6_9BACT</name>
<sequence>MVLLCSSAVHTYGQGSSTPPDVGKTLVKVVPPTIKPIKAEISFGYRLGSDGWSLYMDYGKIRSRQAKMSDMFHDVRLLQLEFSEKKHPKQQKIAAPDNGSGNSSNYVYGKINNFYGVKAGIGMRRMLAGKPDPGCVSIHWTTIIGPALGLLKPYYIVTDANAGGIKFSEQTQDAFLDTRNITGSGGFSMGLSEVKAIPGGHLKTLLHFDFAANRKTVTAIETGASVEYYAEAIPLMFNQPSSPYFVNLFVAFQFGKRW</sequence>
<dbReference type="EMBL" id="BAABFA010000005">
    <property type="protein sequence ID" value="GAA4461783.1"/>
    <property type="molecule type" value="Genomic_DNA"/>
</dbReference>
<proteinExistence type="predicted"/>
<protein>
    <submittedName>
        <fullName evidence="1">Uncharacterized protein</fullName>
    </submittedName>
</protein>